<reference evidence="2 3" key="1">
    <citation type="submission" date="2019-02" db="EMBL/GenBank/DDBJ databases">
        <title>Deep-cultivation of Planctomycetes and their phenomic and genomic characterization uncovers novel biology.</title>
        <authorList>
            <person name="Wiegand S."/>
            <person name="Jogler M."/>
            <person name="Boedeker C."/>
            <person name="Pinto D."/>
            <person name="Vollmers J."/>
            <person name="Rivas-Marin E."/>
            <person name="Kohn T."/>
            <person name="Peeters S.H."/>
            <person name="Heuer A."/>
            <person name="Rast P."/>
            <person name="Oberbeckmann S."/>
            <person name="Bunk B."/>
            <person name="Jeske O."/>
            <person name="Meyerdierks A."/>
            <person name="Storesund J.E."/>
            <person name="Kallscheuer N."/>
            <person name="Luecker S."/>
            <person name="Lage O.M."/>
            <person name="Pohl T."/>
            <person name="Merkel B.J."/>
            <person name="Hornburger P."/>
            <person name="Mueller R.-W."/>
            <person name="Bruemmer F."/>
            <person name="Labrenz M."/>
            <person name="Spormann A.M."/>
            <person name="Op Den Camp H."/>
            <person name="Overmann J."/>
            <person name="Amann R."/>
            <person name="Jetten M.S.M."/>
            <person name="Mascher T."/>
            <person name="Medema M.H."/>
            <person name="Devos D.P."/>
            <person name="Kaster A.-K."/>
            <person name="Ovreas L."/>
            <person name="Rohde M."/>
            <person name="Galperin M.Y."/>
            <person name="Jogler C."/>
        </authorList>
    </citation>
    <scope>NUCLEOTIDE SEQUENCE [LARGE SCALE GENOMIC DNA]</scope>
    <source>
        <strain evidence="2 3">V7</strain>
    </source>
</reference>
<gene>
    <name evidence="2" type="ORF">V7x_26050</name>
</gene>
<dbReference type="EMBL" id="SJPZ01000001">
    <property type="protein sequence ID" value="TWU67033.1"/>
    <property type="molecule type" value="Genomic_DNA"/>
</dbReference>
<evidence type="ECO:0000313" key="2">
    <source>
        <dbReference type="EMBL" id="TWU67033.1"/>
    </source>
</evidence>
<dbReference type="AlphaFoldDB" id="A0A5C6G1I2"/>
<dbReference type="PANTHER" id="PTHR43265:SF1">
    <property type="entry name" value="ESTERASE ESTD"/>
    <property type="match status" value="1"/>
</dbReference>
<dbReference type="InterPro" id="IPR000073">
    <property type="entry name" value="AB_hydrolase_1"/>
</dbReference>
<evidence type="ECO:0000259" key="1">
    <source>
        <dbReference type="Pfam" id="PF12697"/>
    </source>
</evidence>
<accession>A0A5C6G1I2</accession>
<dbReference type="PANTHER" id="PTHR43265">
    <property type="entry name" value="ESTERASE ESTD"/>
    <property type="match status" value="1"/>
</dbReference>
<dbReference type="GO" id="GO:0052689">
    <property type="term" value="F:carboxylic ester hydrolase activity"/>
    <property type="evidence" value="ECO:0007669"/>
    <property type="project" value="TreeGrafter"/>
</dbReference>
<sequence>MAGIVDRDDSHPDAPVVLFNHCFTCNKDLKAIVRISRRLADAGLTVLRYDMTGLGGSEGDFAQTNFTTNLADLHAAARFAADQLGPVRTMVGHSFGGAASMMAAGRRTDDGPLAELACLVTLAAPSDTRHLADLLVHMDGRIESEGRGEVTIGGFRYAIDRQMVEDFRTHDLTAAIASIDLPTMILHSPVDETVGYDQAIRIQTLINQRPGADALASLVTLAGADHLLVRQSKDLTFVADMIAALVHRYAGK</sequence>
<dbReference type="InterPro" id="IPR053145">
    <property type="entry name" value="AB_hydrolase_Est10"/>
</dbReference>
<evidence type="ECO:0000313" key="3">
    <source>
        <dbReference type="Proteomes" id="UP000316476"/>
    </source>
</evidence>
<dbReference type="SUPFAM" id="SSF53474">
    <property type="entry name" value="alpha/beta-Hydrolases"/>
    <property type="match status" value="1"/>
</dbReference>
<dbReference type="Pfam" id="PF12697">
    <property type="entry name" value="Abhydrolase_6"/>
    <property type="match status" value="1"/>
</dbReference>
<proteinExistence type="predicted"/>
<dbReference type="Gene3D" id="3.40.50.1820">
    <property type="entry name" value="alpha/beta hydrolase"/>
    <property type="match status" value="1"/>
</dbReference>
<protein>
    <submittedName>
        <fullName evidence="2">Alpha/beta hydrolase family protein</fullName>
    </submittedName>
</protein>
<dbReference type="Proteomes" id="UP000316476">
    <property type="component" value="Unassembled WGS sequence"/>
</dbReference>
<dbReference type="InterPro" id="IPR029058">
    <property type="entry name" value="AB_hydrolase_fold"/>
</dbReference>
<comment type="caution">
    <text evidence="2">The sequence shown here is derived from an EMBL/GenBank/DDBJ whole genome shotgun (WGS) entry which is preliminary data.</text>
</comment>
<organism evidence="2 3">
    <name type="scientific">Crateriforma conspicua</name>
    <dbReference type="NCBI Taxonomy" id="2527996"/>
    <lineage>
        <taxon>Bacteria</taxon>
        <taxon>Pseudomonadati</taxon>
        <taxon>Planctomycetota</taxon>
        <taxon>Planctomycetia</taxon>
        <taxon>Planctomycetales</taxon>
        <taxon>Planctomycetaceae</taxon>
        <taxon>Crateriforma</taxon>
    </lineage>
</organism>
<feature type="domain" description="AB hydrolase-1" evidence="1">
    <location>
        <begin position="37"/>
        <end position="230"/>
    </location>
</feature>
<keyword evidence="2" id="KW-0378">Hydrolase</keyword>
<name>A0A5C6G1I2_9PLAN</name>